<organism evidence="7 8">
    <name type="scientific">Loktanella atrilutea</name>
    <dbReference type="NCBI Taxonomy" id="366533"/>
    <lineage>
        <taxon>Bacteria</taxon>
        <taxon>Pseudomonadati</taxon>
        <taxon>Pseudomonadota</taxon>
        <taxon>Alphaproteobacteria</taxon>
        <taxon>Rhodobacterales</taxon>
        <taxon>Roseobacteraceae</taxon>
        <taxon>Loktanella</taxon>
    </lineage>
</organism>
<dbReference type="Pfam" id="PF00126">
    <property type="entry name" value="HTH_1"/>
    <property type="match status" value="1"/>
</dbReference>
<dbReference type="PANTHER" id="PTHR30537">
    <property type="entry name" value="HTH-TYPE TRANSCRIPTIONAL REGULATOR"/>
    <property type="match status" value="1"/>
</dbReference>
<dbReference type="STRING" id="366533.SAMN05444339_1163"/>
<accession>A0A1M5F040</accession>
<dbReference type="SUPFAM" id="SSF46785">
    <property type="entry name" value="Winged helix' DNA-binding domain"/>
    <property type="match status" value="1"/>
</dbReference>
<gene>
    <name evidence="7" type="ORF">SAMN05444339_1163</name>
</gene>
<dbReference type="PANTHER" id="PTHR30537:SF70">
    <property type="entry name" value="HTH-TYPE TRANSCRIPTIONAL ACTIVATOR AMPR"/>
    <property type="match status" value="1"/>
</dbReference>
<dbReference type="GO" id="GO:0003700">
    <property type="term" value="F:DNA-binding transcription factor activity"/>
    <property type="evidence" value="ECO:0007669"/>
    <property type="project" value="InterPro"/>
</dbReference>
<keyword evidence="5" id="KW-0804">Transcription</keyword>
<dbReference type="OrthoDB" id="5526340at2"/>
<dbReference type="InterPro" id="IPR036388">
    <property type="entry name" value="WH-like_DNA-bd_sf"/>
</dbReference>
<dbReference type="InterPro" id="IPR000847">
    <property type="entry name" value="LysR_HTH_N"/>
</dbReference>
<dbReference type="PROSITE" id="PS50931">
    <property type="entry name" value="HTH_LYSR"/>
    <property type="match status" value="1"/>
</dbReference>
<proteinExistence type="inferred from homology"/>
<dbReference type="Proteomes" id="UP000183987">
    <property type="component" value="Unassembled WGS sequence"/>
</dbReference>
<evidence type="ECO:0000259" key="6">
    <source>
        <dbReference type="PROSITE" id="PS50931"/>
    </source>
</evidence>
<dbReference type="SUPFAM" id="SSF53850">
    <property type="entry name" value="Periplasmic binding protein-like II"/>
    <property type="match status" value="1"/>
</dbReference>
<comment type="similarity">
    <text evidence="1">Belongs to the LysR transcriptional regulatory family.</text>
</comment>
<dbReference type="RefSeq" id="WP_072858760.1">
    <property type="nucleotide sequence ID" value="NZ_FQUE01000016.1"/>
</dbReference>
<keyword evidence="3" id="KW-0238">DNA-binding</keyword>
<evidence type="ECO:0000313" key="7">
    <source>
        <dbReference type="EMBL" id="SHF84622.1"/>
    </source>
</evidence>
<dbReference type="Pfam" id="PF03466">
    <property type="entry name" value="LysR_substrate"/>
    <property type="match status" value="1"/>
</dbReference>
<dbReference type="InterPro" id="IPR036390">
    <property type="entry name" value="WH_DNA-bd_sf"/>
</dbReference>
<evidence type="ECO:0000256" key="2">
    <source>
        <dbReference type="ARBA" id="ARBA00023015"/>
    </source>
</evidence>
<evidence type="ECO:0000256" key="1">
    <source>
        <dbReference type="ARBA" id="ARBA00009437"/>
    </source>
</evidence>
<evidence type="ECO:0000313" key="8">
    <source>
        <dbReference type="Proteomes" id="UP000183987"/>
    </source>
</evidence>
<evidence type="ECO:0000256" key="3">
    <source>
        <dbReference type="ARBA" id="ARBA00023125"/>
    </source>
</evidence>
<keyword evidence="8" id="KW-1185">Reference proteome</keyword>
<sequence length="295" mass="32044">MDRPNLPLTALRTFEVAARQGSFTAAAIELCVTQAAVSHQVIALEKSLGVTLFKRSSAGLILTDEGGALLPVLTETFDRVGHVLDRFLDGQYRETLHVGVVTTFAVGWLLPRVEDFALQHPGIDLRISTNNNRVDLTREGLDMAIRFGDGSWPGLTNTPLLAAPLTPLCAPDVATRLHVPADLLGEQLLRSYRSEEWSVWFSQNGLSCPALRGPVLDSSLALAELAAEGLGVALLPSRMFANHIRNGRLIQPFPLEASTGHYWLTTIKAKAVSPAMEMFAHWLMSIAGLSAEEQS</sequence>
<protein>
    <submittedName>
        <fullName evidence="7">Transcriptional regulator, LysR family</fullName>
    </submittedName>
</protein>
<dbReference type="InterPro" id="IPR058163">
    <property type="entry name" value="LysR-type_TF_proteobact-type"/>
</dbReference>
<reference evidence="8" key="1">
    <citation type="submission" date="2016-11" db="EMBL/GenBank/DDBJ databases">
        <authorList>
            <person name="Varghese N."/>
            <person name="Submissions S."/>
        </authorList>
    </citation>
    <scope>NUCLEOTIDE SEQUENCE [LARGE SCALE GENOMIC DNA]</scope>
    <source>
        <strain evidence="8">DSM 29326</strain>
    </source>
</reference>
<dbReference type="PRINTS" id="PR00039">
    <property type="entry name" value="HTHLYSR"/>
</dbReference>
<feature type="domain" description="HTH lysR-type" evidence="6">
    <location>
        <begin position="6"/>
        <end position="63"/>
    </location>
</feature>
<keyword evidence="2" id="KW-0805">Transcription regulation</keyword>
<evidence type="ECO:0000256" key="5">
    <source>
        <dbReference type="ARBA" id="ARBA00023163"/>
    </source>
</evidence>
<name>A0A1M5F040_LOKAT</name>
<dbReference type="Gene3D" id="1.10.10.10">
    <property type="entry name" value="Winged helix-like DNA-binding domain superfamily/Winged helix DNA-binding domain"/>
    <property type="match status" value="1"/>
</dbReference>
<dbReference type="GO" id="GO:0043565">
    <property type="term" value="F:sequence-specific DNA binding"/>
    <property type="evidence" value="ECO:0007669"/>
    <property type="project" value="TreeGrafter"/>
</dbReference>
<dbReference type="InterPro" id="IPR005119">
    <property type="entry name" value="LysR_subst-bd"/>
</dbReference>
<dbReference type="AlphaFoldDB" id="A0A1M5F040"/>
<evidence type="ECO:0000256" key="4">
    <source>
        <dbReference type="ARBA" id="ARBA00023159"/>
    </source>
</evidence>
<dbReference type="GO" id="GO:0006351">
    <property type="term" value="P:DNA-templated transcription"/>
    <property type="evidence" value="ECO:0007669"/>
    <property type="project" value="TreeGrafter"/>
</dbReference>
<dbReference type="Gene3D" id="3.40.190.10">
    <property type="entry name" value="Periplasmic binding protein-like II"/>
    <property type="match status" value="2"/>
</dbReference>
<dbReference type="EMBL" id="FQUE01000016">
    <property type="protein sequence ID" value="SHF84622.1"/>
    <property type="molecule type" value="Genomic_DNA"/>
</dbReference>
<keyword evidence="4" id="KW-0010">Activator</keyword>